<protein>
    <submittedName>
        <fullName evidence="2">Uncharacterized protein</fullName>
    </submittedName>
</protein>
<dbReference type="EMBL" id="CP026095">
    <property type="protein sequence ID" value="AZV43311.1"/>
    <property type="molecule type" value="Genomic_DNA"/>
</dbReference>
<accession>A0A3Q9RPD7</accession>
<dbReference type="Proteomes" id="UP000283095">
    <property type="component" value="Chromosome"/>
</dbReference>
<reference evidence="2 3" key="1">
    <citation type="submission" date="2018-01" db="EMBL/GenBank/DDBJ databases">
        <title>Bacillus asahii Genome sequencing and assembly.</title>
        <authorList>
            <person name="Jiang H."/>
            <person name="Feng Y."/>
            <person name="Zhao F."/>
            <person name="Lin X."/>
        </authorList>
    </citation>
    <scope>NUCLEOTIDE SEQUENCE [LARGE SCALE GENOMIC DNA]</scope>
    <source>
        <strain evidence="2 3">OM18</strain>
    </source>
</reference>
<feature type="transmembrane region" description="Helical" evidence="1">
    <location>
        <begin position="95"/>
        <end position="113"/>
    </location>
</feature>
<dbReference type="AlphaFoldDB" id="A0A3Q9RPD7"/>
<gene>
    <name evidence="2" type="ORF">BAOM_2702</name>
</gene>
<keyword evidence="1" id="KW-0812">Transmembrane</keyword>
<evidence type="ECO:0000313" key="3">
    <source>
        <dbReference type="Proteomes" id="UP000283095"/>
    </source>
</evidence>
<name>A0A3Q9RPD7_9BACI</name>
<sequence length="199" mass="22879">MTNRKEALLWNIALSGFGQFLNGKLIKGIVFVFLEFLINAQSHFNEVIISSFQMDIEKAILQVDYQWLMFYPCLYFFAMWDAWKDAGGGKGKYSFLPFVFAAYSVTVGCIYSSSFRPFGLLFGPVWLPMLCVIPGVICGLLIQKLLLKMETRKITLDILYLRIGCISRIKNALFLYVRRVCEIRHKTKGPLVSQVINYQ</sequence>
<keyword evidence="1" id="KW-0472">Membrane</keyword>
<proteinExistence type="predicted"/>
<evidence type="ECO:0000313" key="2">
    <source>
        <dbReference type="EMBL" id="AZV43311.1"/>
    </source>
</evidence>
<dbReference type="KEGG" id="pasa:BAOM_2702"/>
<keyword evidence="1" id="KW-1133">Transmembrane helix</keyword>
<evidence type="ECO:0000256" key="1">
    <source>
        <dbReference type="SAM" id="Phobius"/>
    </source>
</evidence>
<organism evidence="2 3">
    <name type="scientific">Peribacillus asahii</name>
    <dbReference type="NCBI Taxonomy" id="228899"/>
    <lineage>
        <taxon>Bacteria</taxon>
        <taxon>Bacillati</taxon>
        <taxon>Bacillota</taxon>
        <taxon>Bacilli</taxon>
        <taxon>Bacillales</taxon>
        <taxon>Bacillaceae</taxon>
        <taxon>Peribacillus</taxon>
    </lineage>
</organism>
<feature type="transmembrane region" description="Helical" evidence="1">
    <location>
        <begin position="125"/>
        <end position="147"/>
    </location>
</feature>
<feature type="transmembrane region" description="Helical" evidence="1">
    <location>
        <begin position="65"/>
        <end position="83"/>
    </location>
</feature>